<name>A0A1B4FSZ1_9BURK</name>
<comment type="subcellular location">
    <subcellularLocation>
        <location evidence="1">Cell outer membrane</location>
    </subcellularLocation>
</comment>
<evidence type="ECO:0000256" key="5">
    <source>
        <dbReference type="ARBA" id="ARBA00023237"/>
    </source>
</evidence>
<evidence type="ECO:0000313" key="6">
    <source>
        <dbReference type="EMBL" id="AOJ06788.1"/>
    </source>
</evidence>
<accession>A0A1B4FSZ1</accession>
<evidence type="ECO:0000256" key="3">
    <source>
        <dbReference type="ARBA" id="ARBA00022729"/>
    </source>
</evidence>
<dbReference type="AlphaFoldDB" id="A0A1B4FSZ1"/>
<sequence length="248" mass="26087">MPFAGLMSVAPAHAENVYTLSIGGGFMPRYAGSDQYHGVVAPLFSANFDNGFFIGPLDGVGYKLKLPGDAFVAAAVTYDPGRADENRYGLPGSNYLKGMGRVPGSVLVAVRAGVKLYGGSMLSVTVDTPVTHTSRGVSGHVDLAVPVFSAGRNEVVVTGSVHAASGSYTQTFYGVTDAQAAATRFAPYSTKGGIDSASMSVAWTYAFSKHWSVNTRAGVTHLLGRYGNSPIVQQKTNYFGLSSLTYRF</sequence>
<organism evidence="6 7">
    <name type="scientific">Burkholderia mayonis</name>
    <dbReference type="NCBI Taxonomy" id="1385591"/>
    <lineage>
        <taxon>Bacteria</taxon>
        <taxon>Pseudomonadati</taxon>
        <taxon>Pseudomonadota</taxon>
        <taxon>Betaproteobacteria</taxon>
        <taxon>Burkholderiales</taxon>
        <taxon>Burkholderiaceae</taxon>
        <taxon>Burkholderia</taxon>
        <taxon>pseudomallei group</taxon>
    </lineage>
</organism>
<proteinExistence type="inferred from homology"/>
<reference evidence="6 7" key="1">
    <citation type="submission" date="2015-12" db="EMBL/GenBank/DDBJ databases">
        <title>Diversity of Burkholderia near neighbor genomes.</title>
        <authorList>
            <person name="Sahl J."/>
            <person name="Wagner D."/>
            <person name="Keim P."/>
        </authorList>
    </citation>
    <scope>NUCLEOTIDE SEQUENCE [LARGE SCALE GENOMIC DNA]</scope>
    <source>
        <strain evidence="6 7">BDU8</strain>
    </source>
</reference>
<keyword evidence="5" id="KW-0998">Cell outer membrane</keyword>
<dbReference type="PANTHER" id="PTHR38776:SF1">
    <property type="entry name" value="MLTA-INTERACTING PROTEIN-RELATED"/>
    <property type="match status" value="1"/>
</dbReference>
<keyword evidence="3" id="KW-0732">Signal</keyword>
<dbReference type="EMBL" id="CP013388">
    <property type="protein sequence ID" value="AOJ06788.1"/>
    <property type="molecule type" value="Genomic_DNA"/>
</dbReference>
<evidence type="ECO:0000313" key="7">
    <source>
        <dbReference type="Proteomes" id="UP000067711"/>
    </source>
</evidence>
<keyword evidence="4" id="KW-0472">Membrane</keyword>
<dbReference type="RefSeq" id="WP_066485019.1">
    <property type="nucleotide sequence ID" value="NZ_CP013388.1"/>
</dbReference>
<gene>
    <name evidence="6" type="ORF">WS71_05210</name>
</gene>
<dbReference type="GO" id="GO:0009279">
    <property type="term" value="C:cell outer membrane"/>
    <property type="evidence" value="ECO:0007669"/>
    <property type="project" value="UniProtKB-SubCell"/>
</dbReference>
<comment type="similarity">
    <text evidence="2">Belongs to the MipA/OmpV family.</text>
</comment>
<evidence type="ECO:0000256" key="1">
    <source>
        <dbReference type="ARBA" id="ARBA00004442"/>
    </source>
</evidence>
<protein>
    <submittedName>
        <fullName evidence="6">Structural protein MipA</fullName>
    </submittedName>
</protein>
<evidence type="ECO:0000256" key="2">
    <source>
        <dbReference type="ARBA" id="ARBA00005722"/>
    </source>
</evidence>
<evidence type="ECO:0000256" key="4">
    <source>
        <dbReference type="ARBA" id="ARBA00023136"/>
    </source>
</evidence>
<dbReference type="InterPro" id="IPR010583">
    <property type="entry name" value="MipA"/>
</dbReference>
<dbReference type="Proteomes" id="UP000067711">
    <property type="component" value="Chromosome 2"/>
</dbReference>
<dbReference type="Pfam" id="PF06629">
    <property type="entry name" value="MipA"/>
    <property type="match status" value="1"/>
</dbReference>
<dbReference type="PANTHER" id="PTHR38776">
    <property type="entry name" value="MLTA-INTERACTING PROTEIN-RELATED"/>
    <property type="match status" value="1"/>
</dbReference>